<evidence type="ECO:0000256" key="11">
    <source>
        <dbReference type="PIRSR" id="PIRSR602481-1"/>
    </source>
</evidence>
<dbReference type="GO" id="GO:0000976">
    <property type="term" value="F:transcription cis-regulatory region binding"/>
    <property type="evidence" value="ECO:0007669"/>
    <property type="project" value="TreeGrafter"/>
</dbReference>
<evidence type="ECO:0000256" key="2">
    <source>
        <dbReference type="ARBA" id="ARBA00007957"/>
    </source>
</evidence>
<keyword evidence="10" id="KW-0804">Transcription</keyword>
<dbReference type="GeneID" id="86843426"/>
<protein>
    <submittedName>
        <fullName evidence="12">Transcriptional repressor</fullName>
    </submittedName>
</protein>
<dbReference type="RefSeq" id="WP_102162647.1">
    <property type="nucleotide sequence ID" value="NZ_JALXLX010000005.1"/>
</dbReference>
<evidence type="ECO:0000256" key="5">
    <source>
        <dbReference type="ARBA" id="ARBA00022723"/>
    </source>
</evidence>
<dbReference type="GO" id="GO:1900376">
    <property type="term" value="P:regulation of secondary metabolite biosynthetic process"/>
    <property type="evidence" value="ECO:0007669"/>
    <property type="project" value="TreeGrafter"/>
</dbReference>
<keyword evidence="6 11" id="KW-0862">Zinc</keyword>
<evidence type="ECO:0000256" key="3">
    <source>
        <dbReference type="ARBA" id="ARBA00022490"/>
    </source>
</evidence>
<comment type="subcellular location">
    <subcellularLocation>
        <location evidence="1">Cytoplasm</location>
    </subcellularLocation>
</comment>
<feature type="binding site" evidence="11">
    <location>
        <position position="95"/>
    </location>
    <ligand>
        <name>Zn(2+)</name>
        <dbReference type="ChEBI" id="CHEBI:29105"/>
    </ligand>
</feature>
<name>A0A2N6PFV4_9MICO</name>
<keyword evidence="8" id="KW-0805">Transcription regulation</keyword>
<dbReference type="EMBL" id="PNFZ01000006">
    <property type="protein sequence ID" value="PMB97564.1"/>
    <property type="molecule type" value="Genomic_DNA"/>
</dbReference>
<dbReference type="InterPro" id="IPR036390">
    <property type="entry name" value="WH_DNA-bd_sf"/>
</dbReference>
<dbReference type="OrthoDB" id="5242893at2"/>
<reference evidence="12 13" key="1">
    <citation type="submission" date="2017-09" db="EMBL/GenBank/DDBJ databases">
        <title>Bacterial strain isolated from the female urinary microbiota.</title>
        <authorList>
            <person name="Thomas-White K."/>
            <person name="Kumar N."/>
            <person name="Forster S."/>
            <person name="Putonti C."/>
            <person name="Lawley T."/>
            <person name="Wolfe A.J."/>
        </authorList>
    </citation>
    <scope>NUCLEOTIDE SEQUENCE [LARGE SCALE GENOMIC DNA]</scope>
    <source>
        <strain evidence="12 13">UMB0680</strain>
    </source>
</reference>
<dbReference type="CDD" id="cd07153">
    <property type="entry name" value="Fur_like"/>
    <property type="match status" value="1"/>
</dbReference>
<keyword evidence="4" id="KW-0678">Repressor</keyword>
<gene>
    <name evidence="12" type="ORF">CJ198_10980</name>
</gene>
<keyword evidence="5 11" id="KW-0479">Metal-binding</keyword>
<feature type="binding site" evidence="11">
    <location>
        <position position="138"/>
    </location>
    <ligand>
        <name>Zn(2+)</name>
        <dbReference type="ChEBI" id="CHEBI:29105"/>
    </ligand>
</feature>
<dbReference type="PANTHER" id="PTHR33202">
    <property type="entry name" value="ZINC UPTAKE REGULATION PROTEIN"/>
    <property type="match status" value="1"/>
</dbReference>
<evidence type="ECO:0000256" key="7">
    <source>
        <dbReference type="ARBA" id="ARBA00023004"/>
    </source>
</evidence>
<dbReference type="GO" id="GO:0003700">
    <property type="term" value="F:DNA-binding transcription factor activity"/>
    <property type="evidence" value="ECO:0007669"/>
    <property type="project" value="InterPro"/>
</dbReference>
<evidence type="ECO:0000313" key="12">
    <source>
        <dbReference type="EMBL" id="PMB97564.1"/>
    </source>
</evidence>
<keyword evidence="9" id="KW-0238">DNA-binding</keyword>
<accession>A0A2N6PFV4</accession>
<evidence type="ECO:0000256" key="9">
    <source>
        <dbReference type="ARBA" id="ARBA00023125"/>
    </source>
</evidence>
<dbReference type="Gene3D" id="1.10.10.10">
    <property type="entry name" value="Winged helix-like DNA-binding domain superfamily/Winged helix DNA-binding domain"/>
    <property type="match status" value="1"/>
</dbReference>
<dbReference type="AlphaFoldDB" id="A0A2N6PFV4"/>
<comment type="caution">
    <text evidence="12">The sequence shown here is derived from an EMBL/GenBank/DDBJ whole genome shotgun (WGS) entry which is preliminary data.</text>
</comment>
<feature type="binding site" evidence="11">
    <location>
        <position position="98"/>
    </location>
    <ligand>
        <name>Zn(2+)</name>
        <dbReference type="ChEBI" id="CHEBI:29105"/>
    </ligand>
</feature>
<dbReference type="InterPro" id="IPR002481">
    <property type="entry name" value="FUR"/>
</dbReference>
<dbReference type="InterPro" id="IPR043135">
    <property type="entry name" value="Fur_C"/>
</dbReference>
<proteinExistence type="inferred from homology"/>
<feature type="binding site" evidence="11">
    <location>
        <position position="135"/>
    </location>
    <ligand>
        <name>Zn(2+)</name>
        <dbReference type="ChEBI" id="CHEBI:29105"/>
    </ligand>
</feature>
<dbReference type="InterPro" id="IPR036388">
    <property type="entry name" value="WH-like_DNA-bd_sf"/>
</dbReference>
<evidence type="ECO:0000313" key="13">
    <source>
        <dbReference type="Proteomes" id="UP000235703"/>
    </source>
</evidence>
<evidence type="ECO:0000256" key="1">
    <source>
        <dbReference type="ARBA" id="ARBA00004496"/>
    </source>
</evidence>
<dbReference type="SUPFAM" id="SSF46785">
    <property type="entry name" value="Winged helix' DNA-binding domain"/>
    <property type="match status" value="1"/>
</dbReference>
<keyword evidence="13" id="KW-1185">Reference proteome</keyword>
<dbReference type="Proteomes" id="UP000235703">
    <property type="component" value="Unassembled WGS sequence"/>
</dbReference>
<comment type="similarity">
    <text evidence="2">Belongs to the Fur family.</text>
</comment>
<keyword evidence="3" id="KW-0963">Cytoplasm</keyword>
<dbReference type="PANTHER" id="PTHR33202:SF18">
    <property type="entry name" value="TRANSCRIPTIONAL REGULATOR FURA"/>
    <property type="match status" value="1"/>
</dbReference>
<dbReference type="Gene3D" id="3.30.1490.190">
    <property type="match status" value="1"/>
</dbReference>
<dbReference type="GO" id="GO:0008270">
    <property type="term" value="F:zinc ion binding"/>
    <property type="evidence" value="ECO:0007669"/>
    <property type="project" value="TreeGrafter"/>
</dbReference>
<evidence type="ECO:0000256" key="8">
    <source>
        <dbReference type="ARBA" id="ARBA00023015"/>
    </source>
</evidence>
<dbReference type="GO" id="GO:0045892">
    <property type="term" value="P:negative regulation of DNA-templated transcription"/>
    <property type="evidence" value="ECO:0007669"/>
    <property type="project" value="TreeGrafter"/>
</dbReference>
<evidence type="ECO:0000256" key="4">
    <source>
        <dbReference type="ARBA" id="ARBA00022491"/>
    </source>
</evidence>
<comment type="cofactor">
    <cofactor evidence="11">
        <name>Zn(2+)</name>
        <dbReference type="ChEBI" id="CHEBI:29105"/>
    </cofactor>
    <text evidence="11">Binds 1 zinc ion per subunit.</text>
</comment>
<organism evidence="12 13">
    <name type="scientific">Brevibacterium luteolum</name>
    <dbReference type="NCBI Taxonomy" id="199591"/>
    <lineage>
        <taxon>Bacteria</taxon>
        <taxon>Bacillati</taxon>
        <taxon>Actinomycetota</taxon>
        <taxon>Actinomycetes</taxon>
        <taxon>Micrococcales</taxon>
        <taxon>Brevibacteriaceae</taxon>
        <taxon>Brevibacterium</taxon>
    </lineage>
</organism>
<sequence>MSSPTPAETIRAAGLRVTAPRQAVFEVLAERTDHPDVEQITTNTRARIGKVSHQTVYDVLSAFERADLVRCIDPAGSVAARYELQRHDNHHHLVCRKCHHIQDVPCRTEGVPCMHPAEDFGFSVELAEVVYWGLCDRCQAAAAESDQPAAKASVEQSAG</sequence>
<keyword evidence="7" id="KW-0408">Iron</keyword>
<dbReference type="GO" id="GO:0005737">
    <property type="term" value="C:cytoplasm"/>
    <property type="evidence" value="ECO:0007669"/>
    <property type="project" value="UniProtKB-SubCell"/>
</dbReference>
<evidence type="ECO:0000256" key="6">
    <source>
        <dbReference type="ARBA" id="ARBA00022833"/>
    </source>
</evidence>
<dbReference type="Pfam" id="PF01475">
    <property type="entry name" value="FUR"/>
    <property type="match status" value="1"/>
</dbReference>
<evidence type="ECO:0000256" key="10">
    <source>
        <dbReference type="ARBA" id="ARBA00023163"/>
    </source>
</evidence>